<comment type="caution">
    <text evidence="9">The sequence shown here is derived from an EMBL/GenBank/DDBJ whole genome shotgun (WGS) entry which is preliminary data.</text>
</comment>
<dbReference type="InterPro" id="IPR001610">
    <property type="entry name" value="PAC"/>
</dbReference>
<dbReference type="InterPro" id="IPR000014">
    <property type="entry name" value="PAS"/>
</dbReference>
<feature type="domain" description="PAC" evidence="6">
    <location>
        <begin position="510"/>
        <end position="562"/>
    </location>
</feature>
<evidence type="ECO:0000259" key="6">
    <source>
        <dbReference type="PROSITE" id="PS50113"/>
    </source>
</evidence>
<dbReference type="NCBIfam" id="TIGR00254">
    <property type="entry name" value="GGDEF"/>
    <property type="match status" value="1"/>
</dbReference>
<dbReference type="FunFam" id="3.30.70.270:FF:000001">
    <property type="entry name" value="Diguanylate cyclase domain protein"/>
    <property type="match status" value="1"/>
</dbReference>
<dbReference type="CDD" id="cd01948">
    <property type="entry name" value="EAL"/>
    <property type="match status" value="1"/>
</dbReference>
<dbReference type="Proteomes" id="UP000325302">
    <property type="component" value="Unassembled WGS sequence"/>
</dbReference>
<dbReference type="SMART" id="SM00052">
    <property type="entry name" value="EAL"/>
    <property type="match status" value="1"/>
</dbReference>
<gene>
    <name evidence="9" type="ORF">E1H14_10160</name>
</gene>
<dbReference type="Pfam" id="PF00563">
    <property type="entry name" value="EAL"/>
    <property type="match status" value="1"/>
</dbReference>
<comment type="catalytic activity">
    <reaction evidence="4">
        <text>3',3'-c-di-GMP + H2O = 5'-phosphoguanylyl(3'-&gt;5')guanosine + H(+)</text>
        <dbReference type="Rhea" id="RHEA:24902"/>
        <dbReference type="ChEBI" id="CHEBI:15377"/>
        <dbReference type="ChEBI" id="CHEBI:15378"/>
        <dbReference type="ChEBI" id="CHEBI:58754"/>
        <dbReference type="ChEBI" id="CHEBI:58805"/>
        <dbReference type="EC" id="3.1.4.52"/>
    </reaction>
    <physiologicalReaction direction="left-to-right" evidence="4">
        <dbReference type="Rhea" id="RHEA:24903"/>
    </physiologicalReaction>
</comment>
<dbReference type="InterPro" id="IPR043128">
    <property type="entry name" value="Rev_trsase/Diguanyl_cyclase"/>
</dbReference>
<proteinExistence type="predicted"/>
<dbReference type="GO" id="GO:0071732">
    <property type="term" value="P:cellular response to nitric oxide"/>
    <property type="evidence" value="ECO:0007669"/>
    <property type="project" value="UniProtKB-ARBA"/>
</dbReference>
<accession>A0A5A9W3K6</accession>
<evidence type="ECO:0000313" key="10">
    <source>
        <dbReference type="Proteomes" id="UP000325302"/>
    </source>
</evidence>
<evidence type="ECO:0000256" key="1">
    <source>
        <dbReference type="ARBA" id="ARBA00001946"/>
    </source>
</evidence>
<evidence type="ECO:0000256" key="2">
    <source>
        <dbReference type="ARBA" id="ARBA00012282"/>
    </source>
</evidence>
<dbReference type="InterPro" id="IPR035965">
    <property type="entry name" value="PAS-like_dom_sf"/>
</dbReference>
<dbReference type="InterPro" id="IPR052155">
    <property type="entry name" value="Biofilm_reg_signaling"/>
</dbReference>
<dbReference type="EMBL" id="SMRS01000007">
    <property type="protein sequence ID" value="KAA0874131.1"/>
    <property type="molecule type" value="Genomic_DNA"/>
</dbReference>
<dbReference type="FunFam" id="3.20.20.450:FF:000001">
    <property type="entry name" value="Cyclic di-GMP phosphodiesterase yahA"/>
    <property type="match status" value="1"/>
</dbReference>
<dbReference type="Gene3D" id="3.30.70.270">
    <property type="match status" value="1"/>
</dbReference>
<dbReference type="OrthoDB" id="6168558at2"/>
<feature type="domain" description="GGDEF" evidence="8">
    <location>
        <begin position="594"/>
        <end position="727"/>
    </location>
</feature>
<dbReference type="GO" id="GO:0071111">
    <property type="term" value="F:cyclic-guanylate-specific phosphodiesterase activity"/>
    <property type="evidence" value="ECO:0007669"/>
    <property type="project" value="UniProtKB-EC"/>
</dbReference>
<organism evidence="9 10">
    <name type="scientific">Nitrincola tapanii</name>
    <dbReference type="NCBI Taxonomy" id="1708751"/>
    <lineage>
        <taxon>Bacteria</taxon>
        <taxon>Pseudomonadati</taxon>
        <taxon>Pseudomonadota</taxon>
        <taxon>Gammaproteobacteria</taxon>
        <taxon>Oceanospirillales</taxon>
        <taxon>Oceanospirillaceae</taxon>
        <taxon>Nitrincola</taxon>
    </lineage>
</organism>
<name>A0A5A9W3K6_9GAMM</name>
<dbReference type="PROSITE" id="PS50883">
    <property type="entry name" value="EAL"/>
    <property type="match status" value="1"/>
</dbReference>
<feature type="domain" description="PAS" evidence="5">
    <location>
        <begin position="315"/>
        <end position="385"/>
    </location>
</feature>
<evidence type="ECO:0000313" key="9">
    <source>
        <dbReference type="EMBL" id="KAA0874131.1"/>
    </source>
</evidence>
<dbReference type="PANTHER" id="PTHR44757">
    <property type="entry name" value="DIGUANYLATE CYCLASE DGCP"/>
    <property type="match status" value="1"/>
</dbReference>
<feature type="domain" description="PAC" evidence="6">
    <location>
        <begin position="386"/>
        <end position="440"/>
    </location>
</feature>
<dbReference type="CDD" id="cd00130">
    <property type="entry name" value="PAS"/>
    <property type="match status" value="2"/>
</dbReference>
<feature type="domain" description="EAL" evidence="7">
    <location>
        <begin position="736"/>
        <end position="989"/>
    </location>
</feature>
<evidence type="ECO:0000259" key="5">
    <source>
        <dbReference type="PROSITE" id="PS50112"/>
    </source>
</evidence>
<dbReference type="Gene3D" id="3.30.450.20">
    <property type="entry name" value="PAS domain"/>
    <property type="match status" value="2"/>
</dbReference>
<dbReference type="Pfam" id="PF13426">
    <property type="entry name" value="PAS_9"/>
    <property type="match status" value="2"/>
</dbReference>
<dbReference type="InterPro" id="IPR000700">
    <property type="entry name" value="PAS-assoc_C"/>
</dbReference>
<evidence type="ECO:0000259" key="7">
    <source>
        <dbReference type="PROSITE" id="PS50883"/>
    </source>
</evidence>
<protein>
    <recommendedName>
        <fullName evidence="2">cyclic-guanylate-specific phosphodiesterase</fullName>
        <ecNumber evidence="2">3.1.4.52</ecNumber>
    </recommendedName>
</protein>
<dbReference type="InterPro" id="IPR001633">
    <property type="entry name" value="EAL_dom"/>
</dbReference>
<dbReference type="SUPFAM" id="SSF55073">
    <property type="entry name" value="Nucleotide cyclase"/>
    <property type="match status" value="1"/>
</dbReference>
<comment type="cofactor">
    <cofactor evidence="1">
        <name>Mg(2+)</name>
        <dbReference type="ChEBI" id="CHEBI:18420"/>
    </cofactor>
</comment>
<dbReference type="PROSITE" id="PS50112">
    <property type="entry name" value="PAS"/>
    <property type="match status" value="2"/>
</dbReference>
<sequence>MKVSLNKSLLVLMGLILLILIAVFVQNRSVHYHEHNDRLNLLRDLRNLNSELDQQLISLTQAADLDAYTYASTLNALENMREQMLDHAGRFYRDLPESSQALLTQYWQTHQTKLEQAQAIQRLLNQADADTFTAQAAAARQGYFALNSRSELNTLEIDYQAHVNSGLRNADLFSMTLLLLTTLLMLLMGDLLRRLQDTGHRAEKNRQRLQDAVNSLDAGFALFDQKGQRILSNQRWDEFYPWLKATPDYRWSDLAQLHREHLTCQTQDQTPGSEHRVVEYTHLGRWLQVSDTPTAEGGIVSIRTDISEAQSTQLELRKMGRALQQSPTAVVITDTRGIIETLNPKMSEMTGYSPEELIGQDVALLRSGDMDPEIYQDLWQTLKQGKEWRGEMLNRRKNGELFWDASIISPLRNEQGEVTHYIAVKEDITLRKHAEEQLRMIAAVFDTSNEAIMIAGRDGTIKAVNPAFTRITGYTQEEALGRNPNMLSSGRHDHLFYEQMWHSLTEKGEWSGEIWNRRKNGNVYPEWLSISTLRDEEGQICDFVSVFSDITQRKKDEAHIRHQAYYDALTQLPNRNLLLDRLEVALVTADRDQHVIALLFVDLDRFKNVNDTLGHEQGDELLQQVATRLSQSVRESDTVARFGGDEFVVLLHNIHSDRDAALIAEKIIRQLSSPFNLAGREIFIGASIGITLYPGDAETPEALVRNADLAMYQAKQTGRNCFRFFTSSLQEHANTLMEMEQDLRLALDQNQLEVFYQPLVRTLSGKITGVEALLRWRHPTRGMIPPDQFIPLAEDTGLIGPIGLWILETTCRQVKAWRDQGHQLYLSVNISGRQRDLGLDAESLQQILHNTELPADQLVLEITEGMLLDDSDETIVWLRAFKDLGVHLAIDDFGTGYSSLSYLKRFPIDTLKIDREFIRDLTLDNEDALLVEAIISMAHSLKLRLIAEGVETAEQRCILYQLGCGYLQGFHFARPMPAIELQDWLVSYSPQRLQLG</sequence>
<dbReference type="SUPFAM" id="SSF55785">
    <property type="entry name" value="PYP-like sensor domain (PAS domain)"/>
    <property type="match status" value="2"/>
</dbReference>
<dbReference type="SMART" id="SM00086">
    <property type="entry name" value="PAC"/>
    <property type="match status" value="2"/>
</dbReference>
<dbReference type="SMART" id="SM00091">
    <property type="entry name" value="PAS"/>
    <property type="match status" value="3"/>
</dbReference>
<dbReference type="InterPro" id="IPR000160">
    <property type="entry name" value="GGDEF_dom"/>
</dbReference>
<evidence type="ECO:0000256" key="3">
    <source>
        <dbReference type="ARBA" id="ARBA00022636"/>
    </source>
</evidence>
<dbReference type="AlphaFoldDB" id="A0A5A9W3K6"/>
<dbReference type="NCBIfam" id="TIGR00229">
    <property type="entry name" value="sensory_box"/>
    <property type="match status" value="2"/>
</dbReference>
<dbReference type="InterPro" id="IPR029787">
    <property type="entry name" value="Nucleotide_cyclase"/>
</dbReference>
<dbReference type="RefSeq" id="WP_149391363.1">
    <property type="nucleotide sequence ID" value="NZ_SMRS01000007.1"/>
</dbReference>
<feature type="domain" description="PAS" evidence="5">
    <location>
        <begin position="437"/>
        <end position="483"/>
    </location>
</feature>
<dbReference type="SUPFAM" id="SSF141868">
    <property type="entry name" value="EAL domain-like"/>
    <property type="match status" value="1"/>
</dbReference>
<dbReference type="EC" id="3.1.4.52" evidence="2"/>
<dbReference type="PROSITE" id="PS50113">
    <property type="entry name" value="PAC"/>
    <property type="match status" value="2"/>
</dbReference>
<keyword evidence="10" id="KW-1185">Reference proteome</keyword>
<dbReference type="Pfam" id="PF00990">
    <property type="entry name" value="GGDEF"/>
    <property type="match status" value="1"/>
</dbReference>
<dbReference type="PROSITE" id="PS50887">
    <property type="entry name" value="GGDEF"/>
    <property type="match status" value="1"/>
</dbReference>
<evidence type="ECO:0000259" key="8">
    <source>
        <dbReference type="PROSITE" id="PS50887"/>
    </source>
</evidence>
<evidence type="ECO:0000256" key="4">
    <source>
        <dbReference type="ARBA" id="ARBA00051114"/>
    </source>
</evidence>
<dbReference type="CDD" id="cd01949">
    <property type="entry name" value="GGDEF"/>
    <property type="match status" value="1"/>
</dbReference>
<keyword evidence="3" id="KW-0973">c-di-GMP</keyword>
<dbReference type="InterPro" id="IPR035919">
    <property type="entry name" value="EAL_sf"/>
</dbReference>
<reference evidence="9 10" key="1">
    <citation type="submission" date="2019-03" db="EMBL/GenBank/DDBJ databases">
        <title>Nitrincola sp. nov. isolated from an Indian soda lake.</title>
        <authorList>
            <person name="Joshi A."/>
            <person name="Thite S.V."/>
            <person name="Joseph N."/>
            <person name="Dhotre D."/>
            <person name="Moorthy M."/>
            <person name="Shouche Y.S."/>
        </authorList>
    </citation>
    <scope>NUCLEOTIDE SEQUENCE [LARGE SCALE GENOMIC DNA]</scope>
    <source>
        <strain evidence="9 10">MEB193</strain>
    </source>
</reference>
<dbReference type="PANTHER" id="PTHR44757:SF2">
    <property type="entry name" value="BIOFILM ARCHITECTURE MAINTENANCE PROTEIN MBAA"/>
    <property type="match status" value="1"/>
</dbReference>
<dbReference type="Gene3D" id="3.20.20.450">
    <property type="entry name" value="EAL domain"/>
    <property type="match status" value="1"/>
</dbReference>
<dbReference type="SMART" id="SM00267">
    <property type="entry name" value="GGDEF"/>
    <property type="match status" value="1"/>
</dbReference>